<reference evidence="1" key="1">
    <citation type="submission" date="2023-08" db="EMBL/GenBank/DDBJ databases">
        <authorList>
            <person name="Alioto T."/>
            <person name="Alioto T."/>
            <person name="Gomez Garrido J."/>
        </authorList>
    </citation>
    <scope>NUCLEOTIDE SEQUENCE</scope>
</reference>
<evidence type="ECO:0000313" key="1">
    <source>
        <dbReference type="EMBL" id="CAI9722997.1"/>
    </source>
</evidence>
<dbReference type="Proteomes" id="UP001162480">
    <property type="component" value="Chromosome 5"/>
</dbReference>
<protein>
    <submittedName>
        <fullName evidence="1">Uncharacterized protein</fullName>
    </submittedName>
</protein>
<evidence type="ECO:0000313" key="2">
    <source>
        <dbReference type="Proteomes" id="UP001162480"/>
    </source>
</evidence>
<sequence>MSPQTGEADVAENCSADHCQEEIVNKVGVPNVCNSGNKDLDYALKENLAFHCFQPDHINASCLCVDNNSYMFHVHYCNKSLNV</sequence>
<proteinExistence type="predicted"/>
<dbReference type="EMBL" id="OX597818">
    <property type="protein sequence ID" value="CAI9722997.1"/>
    <property type="molecule type" value="Genomic_DNA"/>
</dbReference>
<name>A0AA36AXD3_OCTVU</name>
<gene>
    <name evidence="1" type="ORF">OCTVUL_1B023614</name>
</gene>
<accession>A0AA36AXD3</accession>
<organism evidence="1 2">
    <name type="scientific">Octopus vulgaris</name>
    <name type="common">Common octopus</name>
    <dbReference type="NCBI Taxonomy" id="6645"/>
    <lineage>
        <taxon>Eukaryota</taxon>
        <taxon>Metazoa</taxon>
        <taxon>Spiralia</taxon>
        <taxon>Lophotrochozoa</taxon>
        <taxon>Mollusca</taxon>
        <taxon>Cephalopoda</taxon>
        <taxon>Coleoidea</taxon>
        <taxon>Octopodiformes</taxon>
        <taxon>Octopoda</taxon>
        <taxon>Incirrata</taxon>
        <taxon>Octopodidae</taxon>
        <taxon>Octopus</taxon>
    </lineage>
</organism>
<keyword evidence="2" id="KW-1185">Reference proteome</keyword>
<dbReference type="AlphaFoldDB" id="A0AA36AXD3"/>